<evidence type="ECO:0000259" key="8">
    <source>
        <dbReference type="Pfam" id="PF01232"/>
    </source>
</evidence>
<dbReference type="SUPFAM" id="SSF51735">
    <property type="entry name" value="NAD(P)-binding Rossmann-fold domains"/>
    <property type="match status" value="1"/>
</dbReference>
<dbReference type="Gene3D" id="1.10.1040.10">
    <property type="entry name" value="N-(1-d-carboxylethyl)-l-norvaline Dehydrogenase, domain 2"/>
    <property type="match status" value="1"/>
</dbReference>
<evidence type="ECO:0000256" key="7">
    <source>
        <dbReference type="HAMAP-Rule" id="MF_00196"/>
    </source>
</evidence>
<dbReference type="NCBIfam" id="NF002652">
    <property type="entry name" value="PRK02318.2-5"/>
    <property type="match status" value="1"/>
</dbReference>
<dbReference type="SUPFAM" id="SSF48179">
    <property type="entry name" value="6-phosphogluconate dehydrogenase C-terminal domain-like"/>
    <property type="match status" value="1"/>
</dbReference>
<dbReference type="PANTHER" id="PTHR30524:SF0">
    <property type="entry name" value="ALTRONATE OXIDOREDUCTASE-RELATED"/>
    <property type="match status" value="1"/>
</dbReference>
<keyword evidence="5 7" id="KW-0520">NAD</keyword>
<protein>
    <recommendedName>
        <fullName evidence="3 7">Mannitol-1-phosphate 5-dehydrogenase</fullName>
        <ecNumber evidence="2 7">1.1.1.17</ecNumber>
    </recommendedName>
</protein>
<dbReference type="InterPro" id="IPR023028">
    <property type="entry name" value="Mannitol_1_phos_5_DH"/>
</dbReference>
<dbReference type="HAMAP" id="MF_00196">
    <property type="entry name" value="Mannitol_dehydrog"/>
    <property type="match status" value="1"/>
</dbReference>
<dbReference type="EC" id="1.1.1.17" evidence="2 7"/>
<evidence type="ECO:0000259" key="9">
    <source>
        <dbReference type="Pfam" id="PF08125"/>
    </source>
</evidence>
<evidence type="ECO:0000256" key="4">
    <source>
        <dbReference type="ARBA" id="ARBA00023002"/>
    </source>
</evidence>
<comment type="similarity">
    <text evidence="1 7">Belongs to the mannitol dehydrogenase family.</text>
</comment>
<accession>A0ABP8ZC93</accession>
<keyword evidence="4 7" id="KW-0560">Oxidoreductase</keyword>
<dbReference type="PANTHER" id="PTHR30524">
    <property type="entry name" value="MANNITOL-1-PHOSPHATE 5-DEHYDROGENASE"/>
    <property type="match status" value="1"/>
</dbReference>
<comment type="caution">
    <text evidence="10">The sequence shown here is derived from an EMBL/GenBank/DDBJ whole genome shotgun (WGS) entry which is preliminary data.</text>
</comment>
<gene>
    <name evidence="7" type="primary">mtlD</name>
    <name evidence="10" type="ORF">GCM10025783_26330</name>
</gene>
<dbReference type="InterPro" id="IPR013328">
    <property type="entry name" value="6PGD_dom2"/>
</dbReference>
<dbReference type="EMBL" id="BAABLP010000006">
    <property type="protein sequence ID" value="GAA4752336.1"/>
    <property type="molecule type" value="Genomic_DNA"/>
</dbReference>
<feature type="domain" description="Mannitol dehydrogenase C-terminal" evidence="9">
    <location>
        <begin position="208"/>
        <end position="349"/>
    </location>
</feature>
<name>A0ABP8ZC93_9MICO</name>
<proteinExistence type="inferred from homology"/>
<feature type="binding site" evidence="7">
    <location>
        <begin position="3"/>
        <end position="14"/>
    </location>
    <ligand>
        <name>NAD(+)</name>
        <dbReference type="ChEBI" id="CHEBI:57540"/>
    </ligand>
</feature>
<dbReference type="InterPro" id="IPR013131">
    <property type="entry name" value="Mannitol_DH_N"/>
</dbReference>
<dbReference type="Pfam" id="PF01232">
    <property type="entry name" value="Mannitol_dh"/>
    <property type="match status" value="1"/>
</dbReference>
<comment type="catalytic activity">
    <reaction evidence="6 7">
        <text>D-mannitol 1-phosphate + NAD(+) = beta-D-fructose 6-phosphate + NADH + H(+)</text>
        <dbReference type="Rhea" id="RHEA:19661"/>
        <dbReference type="ChEBI" id="CHEBI:15378"/>
        <dbReference type="ChEBI" id="CHEBI:57540"/>
        <dbReference type="ChEBI" id="CHEBI:57634"/>
        <dbReference type="ChEBI" id="CHEBI:57945"/>
        <dbReference type="ChEBI" id="CHEBI:61381"/>
        <dbReference type="EC" id="1.1.1.17"/>
    </reaction>
</comment>
<dbReference type="InterPro" id="IPR000669">
    <property type="entry name" value="Mannitol_DH"/>
</dbReference>
<dbReference type="PRINTS" id="PR00084">
    <property type="entry name" value="MTLDHDRGNASE"/>
</dbReference>
<evidence type="ECO:0000256" key="6">
    <source>
        <dbReference type="ARBA" id="ARBA00048615"/>
    </source>
</evidence>
<evidence type="ECO:0000256" key="1">
    <source>
        <dbReference type="ARBA" id="ARBA00006541"/>
    </source>
</evidence>
<evidence type="ECO:0000256" key="3">
    <source>
        <dbReference type="ARBA" id="ARBA00016219"/>
    </source>
</evidence>
<dbReference type="Pfam" id="PF08125">
    <property type="entry name" value="Mannitol_dh_C"/>
    <property type="match status" value="1"/>
</dbReference>
<reference evidence="11" key="1">
    <citation type="journal article" date="2019" name="Int. J. Syst. Evol. Microbiol.">
        <title>The Global Catalogue of Microorganisms (GCM) 10K type strain sequencing project: providing services to taxonomists for standard genome sequencing and annotation.</title>
        <authorList>
            <consortium name="The Broad Institute Genomics Platform"/>
            <consortium name="The Broad Institute Genome Sequencing Center for Infectious Disease"/>
            <person name="Wu L."/>
            <person name="Ma J."/>
        </authorList>
    </citation>
    <scope>NUCLEOTIDE SEQUENCE [LARGE SCALE GENOMIC DNA]</scope>
    <source>
        <strain evidence="11">JCM 19015</strain>
    </source>
</reference>
<organism evidence="10 11">
    <name type="scientific">Amnibacterium soli</name>
    <dbReference type="NCBI Taxonomy" id="1282736"/>
    <lineage>
        <taxon>Bacteria</taxon>
        <taxon>Bacillati</taxon>
        <taxon>Actinomycetota</taxon>
        <taxon>Actinomycetes</taxon>
        <taxon>Micrococcales</taxon>
        <taxon>Microbacteriaceae</taxon>
        <taxon>Amnibacterium</taxon>
    </lineage>
</organism>
<keyword evidence="11" id="KW-1185">Reference proteome</keyword>
<dbReference type="InterPro" id="IPR008927">
    <property type="entry name" value="6-PGluconate_DH-like_C_sf"/>
</dbReference>
<evidence type="ECO:0000256" key="5">
    <source>
        <dbReference type="ARBA" id="ARBA00023027"/>
    </source>
</evidence>
<dbReference type="Gene3D" id="3.40.50.720">
    <property type="entry name" value="NAD(P)-binding Rossmann-like Domain"/>
    <property type="match status" value="1"/>
</dbReference>
<evidence type="ECO:0000256" key="2">
    <source>
        <dbReference type="ARBA" id="ARBA00012939"/>
    </source>
</evidence>
<dbReference type="Proteomes" id="UP001500121">
    <property type="component" value="Unassembled WGS sequence"/>
</dbReference>
<dbReference type="NCBIfam" id="NF002647">
    <property type="entry name" value="PRK02318.1-3"/>
    <property type="match status" value="1"/>
</dbReference>
<evidence type="ECO:0000313" key="11">
    <source>
        <dbReference type="Proteomes" id="UP001500121"/>
    </source>
</evidence>
<dbReference type="InterPro" id="IPR013118">
    <property type="entry name" value="Mannitol_DH_C"/>
</dbReference>
<evidence type="ECO:0000313" key="10">
    <source>
        <dbReference type="EMBL" id="GAA4752336.1"/>
    </source>
</evidence>
<dbReference type="InterPro" id="IPR036291">
    <property type="entry name" value="NAD(P)-bd_dom_sf"/>
</dbReference>
<feature type="domain" description="Mannitol dehydrogenase N-terminal" evidence="8">
    <location>
        <begin position="1"/>
        <end position="200"/>
    </location>
</feature>
<sequence>MKAVHFGAGNIGRGFVGELLHESGYEVVFADVADALIDALDAADSYRVTEIGEGGKTTVVTDFRAINSRTDESRLVDEISTADVVTTAVGPRILPFVAPVIARGIERRIEIGQDAIDGGRIAVFACENAINATSLLEAEVRAALPEADADRLDAVAAFANTAIDRIVPAQAADAGLDVVLEPFFEWVIDRTPFGEEPPAITGVHWVDDLAPFIERKLFTVNTGHATAAYHGFAKGIHSITDAITDPGIRAEVEAAIGETRSLLVAKFGLDEAEQAAYGRKIVTRLSNPELPDTVERVGRGPLRKLSRDERFIGPAAQLAERGMPRDALLRSIADALRFDVPEDQESVELQRILREEEPDGAVTVVTGIEPNHPLFADLLPLFRAASAS</sequence>
<dbReference type="RefSeq" id="WP_345481735.1">
    <property type="nucleotide sequence ID" value="NZ_BAABLP010000006.1"/>
</dbReference>